<dbReference type="EnsemblPlants" id="KQJ83916">
    <property type="protein sequence ID" value="KQJ83916"/>
    <property type="gene ID" value="BRADI_5g17455v3"/>
</dbReference>
<keyword evidence="5" id="KW-0378">Hydrolase</keyword>
<evidence type="ECO:0000256" key="2">
    <source>
        <dbReference type="ARBA" id="ARBA00012759"/>
    </source>
</evidence>
<reference evidence="9 10" key="1">
    <citation type="journal article" date="2010" name="Nature">
        <title>Genome sequencing and analysis of the model grass Brachypodium distachyon.</title>
        <authorList>
            <consortium name="International Brachypodium Initiative"/>
        </authorList>
    </citation>
    <scope>NUCLEOTIDE SEQUENCE [LARGE SCALE GENOMIC DNA]</scope>
    <source>
        <strain evidence="9 10">Bd21</strain>
    </source>
</reference>
<dbReference type="STRING" id="15368.A0A0Q3EC09"/>
<accession>A0A0Q3EC09</accession>
<dbReference type="PANTHER" id="PTHR10589">
    <property type="entry name" value="UBIQUITIN CARBOXYL-TERMINAL HYDROLASE"/>
    <property type="match status" value="1"/>
</dbReference>
<feature type="domain" description="UCH catalytic" evidence="8">
    <location>
        <begin position="1"/>
        <end position="98"/>
    </location>
</feature>
<dbReference type="Proteomes" id="UP000008810">
    <property type="component" value="Chromosome 5"/>
</dbReference>
<dbReference type="Gramene" id="KQJ83916">
    <property type="protein sequence ID" value="KQJ83916"/>
    <property type="gene ID" value="BRADI_5g17455v3"/>
</dbReference>
<evidence type="ECO:0000259" key="8">
    <source>
        <dbReference type="PROSITE" id="PS52048"/>
    </source>
</evidence>
<evidence type="ECO:0000256" key="6">
    <source>
        <dbReference type="ARBA" id="ARBA00022807"/>
    </source>
</evidence>
<dbReference type="InterPro" id="IPR036959">
    <property type="entry name" value="Peptidase_C12_UCH_sf"/>
</dbReference>
<evidence type="ECO:0000313" key="10">
    <source>
        <dbReference type="EnsemblPlants" id="KQJ83916"/>
    </source>
</evidence>
<organism evidence="9">
    <name type="scientific">Brachypodium distachyon</name>
    <name type="common">Purple false brome</name>
    <name type="synonym">Trachynia distachya</name>
    <dbReference type="NCBI Taxonomy" id="15368"/>
    <lineage>
        <taxon>Eukaryota</taxon>
        <taxon>Viridiplantae</taxon>
        <taxon>Streptophyta</taxon>
        <taxon>Embryophyta</taxon>
        <taxon>Tracheophyta</taxon>
        <taxon>Spermatophyta</taxon>
        <taxon>Magnoliopsida</taxon>
        <taxon>Liliopsida</taxon>
        <taxon>Poales</taxon>
        <taxon>Poaceae</taxon>
        <taxon>BOP clade</taxon>
        <taxon>Pooideae</taxon>
        <taxon>Stipodae</taxon>
        <taxon>Brachypodieae</taxon>
        <taxon>Brachypodium</taxon>
    </lineage>
</organism>
<evidence type="ECO:0000256" key="7">
    <source>
        <dbReference type="PROSITE-ProRule" id="PRU01393"/>
    </source>
</evidence>
<comment type="caution">
    <text evidence="7">Lacks conserved residue(s) required for the propagation of feature annotation.</text>
</comment>
<dbReference type="EMBL" id="CM000884">
    <property type="protein sequence ID" value="KQJ83916.2"/>
    <property type="molecule type" value="Genomic_DNA"/>
</dbReference>
<dbReference type="GO" id="GO:0006511">
    <property type="term" value="P:ubiquitin-dependent protein catabolic process"/>
    <property type="evidence" value="ECO:0007669"/>
    <property type="project" value="InterPro"/>
</dbReference>
<evidence type="ECO:0000256" key="5">
    <source>
        <dbReference type="ARBA" id="ARBA00022801"/>
    </source>
</evidence>
<dbReference type="GO" id="GO:0004843">
    <property type="term" value="F:cysteine-type deubiquitinase activity"/>
    <property type="evidence" value="ECO:0007669"/>
    <property type="project" value="UniProtKB-EC"/>
</dbReference>
<dbReference type="Gene3D" id="3.40.532.10">
    <property type="entry name" value="Peptidase C12, ubiquitin carboxyl-terminal hydrolase"/>
    <property type="match status" value="1"/>
</dbReference>
<evidence type="ECO:0000313" key="11">
    <source>
        <dbReference type="Proteomes" id="UP000008810"/>
    </source>
</evidence>
<evidence type="ECO:0000313" key="9">
    <source>
        <dbReference type="EMBL" id="KQJ83916.2"/>
    </source>
</evidence>
<keyword evidence="11" id="KW-1185">Reference proteome</keyword>
<dbReference type="InParanoid" id="A0A0Q3EC09"/>
<sequence>MDPIQRAAFLEEDQEMEDAHSVAAAGGDTEAKDGVVEHYVCFSCVDGELYELDVGNMHPIHHGRSSPDSLLQDAARVIKNMIAEYPDSINFNVMALSKK</sequence>
<dbReference type="PANTHER" id="PTHR10589:SF43">
    <property type="entry name" value="UBIQUITIN CARBOXYL-TERMINAL HYDROLASE"/>
    <property type="match status" value="1"/>
</dbReference>
<name>A0A0Q3EC09_BRADI</name>
<keyword evidence="3" id="KW-0645">Protease</keyword>
<protein>
    <recommendedName>
        <fullName evidence="2">ubiquitinyl hydrolase 1</fullName>
        <ecNumber evidence="2">3.4.19.12</ecNumber>
    </recommendedName>
</protein>
<comment type="catalytic activity">
    <reaction evidence="1">
        <text>Thiol-dependent hydrolysis of ester, thioester, amide, peptide and isopeptide bonds formed by the C-terminal Gly of ubiquitin (a 76-residue protein attached to proteins as an intracellular targeting signal).</text>
        <dbReference type="EC" id="3.4.19.12"/>
    </reaction>
</comment>
<dbReference type="EC" id="3.4.19.12" evidence="2"/>
<keyword evidence="4" id="KW-0833">Ubl conjugation pathway</keyword>
<dbReference type="InterPro" id="IPR001578">
    <property type="entry name" value="Peptidase_C12_UCH"/>
</dbReference>
<evidence type="ECO:0000256" key="4">
    <source>
        <dbReference type="ARBA" id="ARBA00022786"/>
    </source>
</evidence>
<gene>
    <name evidence="9" type="ORF">BRADI_5g17455v3</name>
</gene>
<dbReference type="Pfam" id="PF01088">
    <property type="entry name" value="Peptidase_C12"/>
    <property type="match status" value="1"/>
</dbReference>
<evidence type="ECO:0000256" key="1">
    <source>
        <dbReference type="ARBA" id="ARBA00000707"/>
    </source>
</evidence>
<keyword evidence="6" id="KW-0788">Thiol protease</keyword>
<dbReference type="OrthoDB" id="427186at2759"/>
<dbReference type="AlphaFoldDB" id="A0A0Q3EC09"/>
<comment type="similarity">
    <text evidence="7">Belongs to the peptidase C12 family.</text>
</comment>
<dbReference type="InterPro" id="IPR038765">
    <property type="entry name" value="Papain-like_cys_pep_sf"/>
</dbReference>
<proteinExistence type="inferred from homology"/>
<evidence type="ECO:0000256" key="3">
    <source>
        <dbReference type="ARBA" id="ARBA00022670"/>
    </source>
</evidence>
<reference evidence="10" key="3">
    <citation type="submission" date="2018-08" db="UniProtKB">
        <authorList>
            <consortium name="EnsemblPlants"/>
        </authorList>
    </citation>
    <scope>IDENTIFICATION</scope>
    <source>
        <strain evidence="10">cv. Bd21</strain>
    </source>
</reference>
<dbReference type="PROSITE" id="PS52048">
    <property type="entry name" value="UCH_DOMAIN"/>
    <property type="match status" value="1"/>
</dbReference>
<reference evidence="9" key="2">
    <citation type="submission" date="2017-06" db="EMBL/GenBank/DDBJ databases">
        <title>WGS assembly of Brachypodium distachyon.</title>
        <authorList>
            <consortium name="The International Brachypodium Initiative"/>
            <person name="Lucas S."/>
            <person name="Harmon-Smith M."/>
            <person name="Lail K."/>
            <person name="Tice H."/>
            <person name="Grimwood J."/>
            <person name="Bruce D."/>
            <person name="Barry K."/>
            <person name="Shu S."/>
            <person name="Lindquist E."/>
            <person name="Wang M."/>
            <person name="Pitluck S."/>
            <person name="Vogel J.P."/>
            <person name="Garvin D.F."/>
            <person name="Mockler T.C."/>
            <person name="Schmutz J."/>
            <person name="Rokhsar D."/>
            <person name="Bevan M.W."/>
        </authorList>
    </citation>
    <scope>NUCLEOTIDE SEQUENCE</scope>
    <source>
        <strain evidence="9">Bd21</strain>
    </source>
</reference>
<dbReference type="SUPFAM" id="SSF54001">
    <property type="entry name" value="Cysteine proteinases"/>
    <property type="match status" value="1"/>
</dbReference>